<organism evidence="2 3">
    <name type="scientific">Boothiomyces macroporosus</name>
    <dbReference type="NCBI Taxonomy" id="261099"/>
    <lineage>
        <taxon>Eukaryota</taxon>
        <taxon>Fungi</taxon>
        <taxon>Fungi incertae sedis</taxon>
        <taxon>Chytridiomycota</taxon>
        <taxon>Chytridiomycota incertae sedis</taxon>
        <taxon>Chytridiomycetes</taxon>
        <taxon>Rhizophydiales</taxon>
        <taxon>Terramycetaceae</taxon>
        <taxon>Boothiomyces</taxon>
    </lineage>
</organism>
<dbReference type="GO" id="GO:0048270">
    <property type="term" value="F:methionine adenosyltransferase regulator activity"/>
    <property type="evidence" value="ECO:0007669"/>
    <property type="project" value="TreeGrafter"/>
</dbReference>
<evidence type="ECO:0000313" key="3">
    <source>
        <dbReference type="Proteomes" id="UP001210925"/>
    </source>
</evidence>
<evidence type="ECO:0000259" key="1">
    <source>
        <dbReference type="Pfam" id="PF04321"/>
    </source>
</evidence>
<accession>A0AAD5UBB0</accession>
<dbReference type="InterPro" id="IPR005913">
    <property type="entry name" value="dTDP_dehydrorham_reduct"/>
</dbReference>
<keyword evidence="3" id="KW-1185">Reference proteome</keyword>
<dbReference type="CDD" id="cd05254">
    <property type="entry name" value="dTDP_HR_like_SDR_e"/>
    <property type="match status" value="1"/>
</dbReference>
<dbReference type="PANTHER" id="PTHR10491">
    <property type="entry name" value="DTDP-4-DEHYDRORHAMNOSE REDUCTASE"/>
    <property type="match status" value="1"/>
</dbReference>
<dbReference type="AlphaFoldDB" id="A0AAD5UBB0"/>
<sequence length="291" mass="32524">MIIVTGASGLLGRAVYEQLSKNNAVVGTAFSRTEGSLLKLDLTNPTKVEEFIKAHKPQIVVHCAAERKPDVCASDEEGTLKLNVESSKQLAKLSVQYSFKLIYISTDYVFDGKKPPYEPEDQPNPLNFYGKSKYMGEQAILEHAPSSIILRVPILYGHTLFNAESAVNILIDVISNPKPVEMDHFQSRFPTNVQDVALAISKIIDLLKQKDINGVYHFSAKERMTKYEMCQIFSEILNINIDHLKPNAEPPKDPVATRPVDVQLSTKKLESVGVVVDCVNFKTWFEKSLAK</sequence>
<dbReference type="InterPro" id="IPR036291">
    <property type="entry name" value="NAD(P)-bd_dom_sf"/>
</dbReference>
<dbReference type="Gene3D" id="3.40.50.720">
    <property type="entry name" value="NAD(P)-binding Rossmann-like Domain"/>
    <property type="match status" value="1"/>
</dbReference>
<dbReference type="GO" id="GO:0048269">
    <property type="term" value="C:methionine adenosyltransferase complex"/>
    <property type="evidence" value="ECO:0007669"/>
    <property type="project" value="TreeGrafter"/>
</dbReference>
<protein>
    <recommendedName>
        <fullName evidence="1">RmlD-like substrate binding domain-containing protein</fullName>
    </recommendedName>
</protein>
<proteinExistence type="predicted"/>
<evidence type="ECO:0000313" key="2">
    <source>
        <dbReference type="EMBL" id="KAJ3253474.1"/>
    </source>
</evidence>
<dbReference type="PANTHER" id="PTHR10491:SF4">
    <property type="entry name" value="METHIONINE ADENOSYLTRANSFERASE 2 SUBUNIT BETA"/>
    <property type="match status" value="1"/>
</dbReference>
<comment type="caution">
    <text evidence="2">The sequence shown here is derived from an EMBL/GenBank/DDBJ whole genome shotgun (WGS) entry which is preliminary data.</text>
</comment>
<dbReference type="Proteomes" id="UP001210925">
    <property type="component" value="Unassembled WGS sequence"/>
</dbReference>
<dbReference type="SUPFAM" id="SSF51735">
    <property type="entry name" value="NAD(P)-binding Rossmann-fold domains"/>
    <property type="match status" value="1"/>
</dbReference>
<gene>
    <name evidence="2" type="ORF">HK103_000506</name>
</gene>
<feature type="domain" description="RmlD-like substrate binding" evidence="1">
    <location>
        <begin position="2"/>
        <end position="275"/>
    </location>
</feature>
<reference evidence="2" key="1">
    <citation type="submission" date="2020-05" db="EMBL/GenBank/DDBJ databases">
        <title>Phylogenomic resolution of chytrid fungi.</title>
        <authorList>
            <person name="Stajich J.E."/>
            <person name="Amses K."/>
            <person name="Simmons R."/>
            <person name="Seto K."/>
            <person name="Myers J."/>
            <person name="Bonds A."/>
            <person name="Quandt C.A."/>
            <person name="Barry K."/>
            <person name="Liu P."/>
            <person name="Grigoriev I."/>
            <person name="Longcore J.E."/>
            <person name="James T.Y."/>
        </authorList>
    </citation>
    <scope>NUCLEOTIDE SEQUENCE</scope>
    <source>
        <strain evidence="2">PLAUS21</strain>
    </source>
</reference>
<dbReference type="Pfam" id="PF04321">
    <property type="entry name" value="RmlD_sub_bind"/>
    <property type="match status" value="1"/>
</dbReference>
<dbReference type="FunFam" id="3.40.50.720:FF:000357">
    <property type="entry name" value="Methionine adenosyltransferase 2 subunit beta"/>
    <property type="match status" value="1"/>
</dbReference>
<dbReference type="InterPro" id="IPR029903">
    <property type="entry name" value="RmlD-like-bd"/>
</dbReference>
<name>A0AAD5UBB0_9FUNG</name>
<dbReference type="GO" id="GO:0006556">
    <property type="term" value="P:S-adenosylmethionine biosynthetic process"/>
    <property type="evidence" value="ECO:0007669"/>
    <property type="project" value="TreeGrafter"/>
</dbReference>
<dbReference type="EMBL" id="JADGKB010000108">
    <property type="protein sequence ID" value="KAJ3253474.1"/>
    <property type="molecule type" value="Genomic_DNA"/>
</dbReference>